<reference evidence="3 4" key="1">
    <citation type="submission" date="2020-06" db="EMBL/GenBank/DDBJ databases">
        <authorList>
            <person name="Isaeva M.P."/>
            <person name="Chernysheva N.Y."/>
        </authorList>
    </citation>
    <scope>NUCLEOTIDE SEQUENCE [LARGE SCALE GENOMIC DNA]</scope>
    <source>
        <strain evidence="3 4">KMM 6746</strain>
    </source>
</reference>
<reference evidence="4" key="2">
    <citation type="submission" date="2023-07" db="EMBL/GenBank/DDBJ databases">
        <title>Zobellia barbeyronii sp. nov., a new marine flavobacterium, isolated from green and red algae.</title>
        <authorList>
            <person name="Nedashkovskaya O.I."/>
            <person name="Otstavnykh N."/>
            <person name="Zhukova N."/>
            <person name="Guzev K."/>
            <person name="Chausova V."/>
            <person name="Tekutyeva L."/>
            <person name="Mikhailov V."/>
            <person name="Isaeva M."/>
        </authorList>
    </citation>
    <scope>NUCLEOTIDE SEQUENCE [LARGE SCALE GENOMIC DNA]</scope>
    <source>
        <strain evidence="4">KMM 6746</strain>
    </source>
</reference>
<organism evidence="3 4">
    <name type="scientific">Zobellia barbeyronii</name>
    <dbReference type="NCBI Taxonomy" id="2748009"/>
    <lineage>
        <taxon>Bacteria</taxon>
        <taxon>Pseudomonadati</taxon>
        <taxon>Bacteroidota</taxon>
        <taxon>Flavobacteriia</taxon>
        <taxon>Flavobacteriales</taxon>
        <taxon>Flavobacteriaceae</taxon>
        <taxon>Zobellia</taxon>
    </lineage>
</organism>
<dbReference type="EMBL" id="JACATN010000012">
    <property type="protein sequence ID" value="MBT2163639.1"/>
    <property type="molecule type" value="Genomic_DNA"/>
</dbReference>
<feature type="region of interest" description="Disordered" evidence="1">
    <location>
        <begin position="425"/>
        <end position="455"/>
    </location>
</feature>
<proteinExistence type="predicted"/>
<dbReference type="InterPro" id="IPR025402">
    <property type="entry name" value="DMP19_C"/>
</dbReference>
<dbReference type="InterPro" id="IPR011652">
    <property type="entry name" value="MORN_2"/>
</dbReference>
<dbReference type="RefSeq" id="WP_214613572.1">
    <property type="nucleotide sequence ID" value="NZ_JACATN010000012.1"/>
</dbReference>
<evidence type="ECO:0000313" key="3">
    <source>
        <dbReference type="EMBL" id="MBT2163639.1"/>
    </source>
</evidence>
<gene>
    <name evidence="3" type="ORF">HW347_20375</name>
</gene>
<evidence type="ECO:0000259" key="2">
    <source>
        <dbReference type="Pfam" id="PF14300"/>
    </source>
</evidence>
<evidence type="ECO:0000313" key="4">
    <source>
        <dbReference type="Proteomes" id="UP000740413"/>
    </source>
</evidence>
<dbReference type="SUPFAM" id="SSF82185">
    <property type="entry name" value="Histone H3 K4-specific methyltransferase SET7/9 N-terminal domain"/>
    <property type="match status" value="2"/>
</dbReference>
<keyword evidence="4" id="KW-1185">Reference proteome</keyword>
<feature type="compositionally biased region" description="Basic and acidic residues" evidence="1">
    <location>
        <begin position="425"/>
        <end position="437"/>
    </location>
</feature>
<feature type="domain" description="DNA mimic protein DMP19 C-terminal" evidence="2">
    <location>
        <begin position="77"/>
        <end position="191"/>
    </location>
</feature>
<dbReference type="Gene3D" id="1.20.1420.60">
    <property type="match status" value="1"/>
</dbReference>
<evidence type="ECO:0000256" key="1">
    <source>
        <dbReference type="SAM" id="MobiDB-lite"/>
    </source>
</evidence>
<dbReference type="Pfam" id="PF14300">
    <property type="entry name" value="DMP19"/>
    <property type="match status" value="1"/>
</dbReference>
<dbReference type="Gene3D" id="2.20.110.10">
    <property type="entry name" value="Histone H3 K4-specific methyltransferase SET7/9 N-terminal domain"/>
    <property type="match status" value="2"/>
</dbReference>
<feature type="compositionally biased region" description="Basic and acidic residues" evidence="1">
    <location>
        <begin position="444"/>
        <end position="455"/>
    </location>
</feature>
<name>A0ABS5WJR2_9FLAO</name>
<comment type="caution">
    <text evidence="3">The sequence shown here is derived from an EMBL/GenBank/DDBJ whole genome shotgun (WGS) entry which is preliminary data.</text>
</comment>
<protein>
    <submittedName>
        <fullName evidence="3">DUF4375 domain-containing protein</fullName>
    </submittedName>
</protein>
<accession>A0ABS5WJR2</accession>
<dbReference type="Proteomes" id="UP000740413">
    <property type="component" value="Unassembled WGS sequence"/>
</dbReference>
<dbReference type="Pfam" id="PF07661">
    <property type="entry name" value="MORN_2"/>
    <property type="match status" value="3"/>
</dbReference>
<sequence>MNKLLIIILTMNIFNLFGQNKPKNDPYWEFNESEHFKPNLEKGDFFKLTGFDFGWFVLEPISEYIQDEKGELKKGKNLSYGQKALYYWWYVDGQVNNGGFTQYYYNDYGKYTPTIIKALKHIGDDKMAELVNRSYELYLKENRKIKDARLGGWEEFSNLYKEIKDFDDLDDEYYNLNNQTMKNIENYIRKNPNEICLDEEGNEFDLNFSGELKTYHSNKKIKELIPLEKGVVSGTFKSHFENGTLGEEIYYSKGEQTGERIEYYENSNKKYTITKDLSKNQFKHLWYYENGNSKKLEHKQLDKDERIGEYKEWHENGQLSETGNYISAYERDGEWLEYHKDGTKKLEAEFKNGDFLIHNCWNEKGEQTLKDGTGLYVYDYSGWEGHLDHNEQEYKNYKRDGKQYTYTNGKLSLYQEMINGKEHGVTKSYDENGKLESETLYENGIEKSKKEHKNE</sequence>